<proteinExistence type="predicted"/>
<reference evidence="1" key="1">
    <citation type="submission" date="2014-11" db="EMBL/GenBank/DDBJ databases">
        <authorList>
            <person name="Amaro Gonzalez C."/>
        </authorList>
    </citation>
    <scope>NUCLEOTIDE SEQUENCE</scope>
</reference>
<protein>
    <submittedName>
        <fullName evidence="1">Uncharacterized protein</fullName>
    </submittedName>
</protein>
<name>A0A0E9VDC4_ANGAN</name>
<sequence>MSVATLSVLSLPVKTGPHLTEGKY</sequence>
<accession>A0A0E9VDC4</accession>
<dbReference type="AlphaFoldDB" id="A0A0E9VDC4"/>
<organism evidence="1">
    <name type="scientific">Anguilla anguilla</name>
    <name type="common">European freshwater eel</name>
    <name type="synonym">Muraena anguilla</name>
    <dbReference type="NCBI Taxonomy" id="7936"/>
    <lineage>
        <taxon>Eukaryota</taxon>
        <taxon>Metazoa</taxon>
        <taxon>Chordata</taxon>
        <taxon>Craniata</taxon>
        <taxon>Vertebrata</taxon>
        <taxon>Euteleostomi</taxon>
        <taxon>Actinopterygii</taxon>
        <taxon>Neopterygii</taxon>
        <taxon>Teleostei</taxon>
        <taxon>Anguilliformes</taxon>
        <taxon>Anguillidae</taxon>
        <taxon>Anguilla</taxon>
    </lineage>
</organism>
<reference evidence="1" key="2">
    <citation type="journal article" date="2015" name="Fish Shellfish Immunol.">
        <title>Early steps in the European eel (Anguilla anguilla)-Vibrio vulnificus interaction in the gills: Role of the RtxA13 toxin.</title>
        <authorList>
            <person name="Callol A."/>
            <person name="Pajuelo D."/>
            <person name="Ebbesson L."/>
            <person name="Teles M."/>
            <person name="MacKenzie S."/>
            <person name="Amaro C."/>
        </authorList>
    </citation>
    <scope>NUCLEOTIDE SEQUENCE</scope>
</reference>
<evidence type="ECO:0000313" key="1">
    <source>
        <dbReference type="EMBL" id="JAH76124.1"/>
    </source>
</evidence>
<dbReference type="EMBL" id="GBXM01032453">
    <property type="protein sequence ID" value="JAH76124.1"/>
    <property type="molecule type" value="Transcribed_RNA"/>
</dbReference>